<dbReference type="EMBL" id="CP013140">
    <property type="protein sequence ID" value="ALN57371.1"/>
    <property type="molecule type" value="Genomic_DNA"/>
</dbReference>
<feature type="region of interest" description="Disordered" evidence="1">
    <location>
        <begin position="1"/>
        <end position="23"/>
    </location>
</feature>
<evidence type="ECO:0000256" key="1">
    <source>
        <dbReference type="SAM" id="MobiDB-lite"/>
    </source>
</evidence>
<dbReference type="KEGG" id="lez:GLE_2021"/>
<gene>
    <name evidence="2" type="ORF">GLE_2021</name>
</gene>
<reference evidence="2 3" key="1">
    <citation type="submission" date="2015-11" db="EMBL/GenBank/DDBJ databases">
        <title>Genome sequences of Lysobacter enzymogenes strain C3 and Lysobacter antibioticus ATCC 29479.</title>
        <authorList>
            <person name="Kobayashi D.Y."/>
        </authorList>
    </citation>
    <scope>NUCLEOTIDE SEQUENCE [LARGE SCALE GENOMIC DNA]</scope>
    <source>
        <strain evidence="2 3">C3</strain>
    </source>
</reference>
<sequence>MCPGDSGAIGRDGFQHKKTSRRGATKVAIAASCALDAQGRADAAPSTDGLRKR</sequence>
<name>A0A0S2DFG4_LYSEN</name>
<dbReference type="Proteomes" id="UP000061569">
    <property type="component" value="Chromosome"/>
</dbReference>
<dbReference type="PATRIC" id="fig|69.6.peg.1986"/>
<dbReference type="AlphaFoldDB" id="A0A0S2DFG4"/>
<accession>A0A0S2DFG4</accession>
<proteinExistence type="predicted"/>
<organism evidence="2 3">
    <name type="scientific">Lysobacter enzymogenes</name>
    <dbReference type="NCBI Taxonomy" id="69"/>
    <lineage>
        <taxon>Bacteria</taxon>
        <taxon>Pseudomonadati</taxon>
        <taxon>Pseudomonadota</taxon>
        <taxon>Gammaproteobacteria</taxon>
        <taxon>Lysobacterales</taxon>
        <taxon>Lysobacteraceae</taxon>
        <taxon>Lysobacter</taxon>
    </lineage>
</organism>
<evidence type="ECO:0000313" key="2">
    <source>
        <dbReference type="EMBL" id="ALN57371.1"/>
    </source>
</evidence>
<evidence type="ECO:0000313" key="3">
    <source>
        <dbReference type="Proteomes" id="UP000061569"/>
    </source>
</evidence>
<protein>
    <submittedName>
        <fullName evidence="2">Uncharacterized protein</fullName>
    </submittedName>
</protein>